<accession>A0A2L2XC22</accession>
<evidence type="ECO:0000313" key="1">
    <source>
        <dbReference type="EMBL" id="GBF33877.1"/>
    </source>
</evidence>
<dbReference type="EMBL" id="BFAV01000123">
    <property type="protein sequence ID" value="GBF33877.1"/>
    <property type="molecule type" value="Genomic_DNA"/>
</dbReference>
<sequence>MDWAYPGVSAALVKLCSPATVTNIFKLRSSMYLPHAFIFKKSEWCHLKCQFHLFILTC</sequence>
<proteinExistence type="predicted"/>
<gene>
    <name evidence="1" type="ORF">DCCM_2988</name>
</gene>
<reference evidence="2" key="1">
    <citation type="submission" date="2018-02" db="EMBL/GenBank/DDBJ databases">
        <title>Genome sequence of Desulfocucumis palustris strain NAW-5.</title>
        <authorList>
            <person name="Watanabe M."/>
            <person name="Kojima H."/>
            <person name="Fukui M."/>
        </authorList>
    </citation>
    <scope>NUCLEOTIDE SEQUENCE [LARGE SCALE GENOMIC DNA]</scope>
    <source>
        <strain evidence="2">NAW-5</strain>
    </source>
</reference>
<evidence type="ECO:0000313" key="2">
    <source>
        <dbReference type="Proteomes" id="UP000239549"/>
    </source>
</evidence>
<dbReference type="Proteomes" id="UP000239549">
    <property type="component" value="Unassembled WGS sequence"/>
</dbReference>
<dbReference type="AlphaFoldDB" id="A0A2L2XC22"/>
<keyword evidence="2" id="KW-1185">Reference proteome</keyword>
<comment type="caution">
    <text evidence="1">The sequence shown here is derived from an EMBL/GenBank/DDBJ whole genome shotgun (WGS) entry which is preliminary data.</text>
</comment>
<protein>
    <submittedName>
        <fullName evidence="1">Uncharacterized protein</fullName>
    </submittedName>
</protein>
<organism evidence="1 2">
    <name type="scientific">Desulfocucumis palustris</name>
    <dbReference type="NCBI Taxonomy" id="1898651"/>
    <lineage>
        <taxon>Bacteria</taxon>
        <taxon>Bacillati</taxon>
        <taxon>Bacillota</taxon>
        <taxon>Clostridia</taxon>
        <taxon>Eubacteriales</taxon>
        <taxon>Desulfocucumaceae</taxon>
        <taxon>Desulfocucumis</taxon>
    </lineage>
</organism>
<name>A0A2L2XC22_9FIRM</name>